<organism evidence="1">
    <name type="scientific">uncultured marine microorganism HF4000_001N02</name>
    <dbReference type="NCBI Taxonomy" id="455504"/>
    <lineage>
        <taxon>unclassified sequences</taxon>
        <taxon>environmental samples</taxon>
    </lineage>
</organism>
<name>B3T064_9ZZZZ</name>
<dbReference type="AlphaFoldDB" id="B3T064"/>
<evidence type="ECO:0000313" key="1">
    <source>
        <dbReference type="EMBL" id="ABZ05973.1"/>
    </source>
</evidence>
<sequence length="64" mass="7132">MNGTPRMRASVSRESIRITLHAIQAPNHCGSMPSTLHTVLDSMHSSLRFLFELKTDSDIVLPLN</sequence>
<protein>
    <submittedName>
        <fullName evidence="1">Uncharacterized protein</fullName>
    </submittedName>
</protein>
<dbReference type="EMBL" id="EU016563">
    <property type="protein sequence ID" value="ABZ05973.1"/>
    <property type="molecule type" value="Genomic_DNA"/>
</dbReference>
<reference evidence="1" key="1">
    <citation type="journal article" date="2008" name="ISME J.">
        <title>Genomic patterns of recombination, clonal divergence and environment in marine microbial populations.</title>
        <authorList>
            <person name="Konstantinidis K.T."/>
            <person name="Delong E.F."/>
        </authorList>
    </citation>
    <scope>NUCLEOTIDE SEQUENCE</scope>
</reference>
<proteinExistence type="predicted"/>
<gene>
    <name evidence="1" type="ORF">ALOHA_HF4000001N02ctg1g10</name>
</gene>
<accession>B3T064</accession>